<evidence type="ECO:0000256" key="1">
    <source>
        <dbReference type="ARBA" id="ARBA00007534"/>
    </source>
</evidence>
<protein>
    <submittedName>
        <fullName evidence="6">Cutinase family protein</fullName>
    </submittedName>
</protein>
<dbReference type="Pfam" id="PF01083">
    <property type="entry name" value="Cutinase"/>
    <property type="match status" value="1"/>
</dbReference>
<proteinExistence type="inferred from homology"/>
<feature type="signal peptide" evidence="5">
    <location>
        <begin position="1"/>
        <end position="29"/>
    </location>
</feature>
<dbReference type="STRING" id="1686286.GCA_900092335_02496"/>
<dbReference type="PANTHER" id="PTHR33630">
    <property type="entry name" value="CUTINASE RV1984C-RELATED-RELATED"/>
    <property type="match status" value="1"/>
</dbReference>
<evidence type="ECO:0000313" key="7">
    <source>
        <dbReference type="Proteomes" id="UP000318080"/>
    </source>
</evidence>
<dbReference type="Gene3D" id="3.40.50.1820">
    <property type="entry name" value="alpha/beta hydrolase"/>
    <property type="match status" value="1"/>
</dbReference>
<dbReference type="SUPFAM" id="SSF53474">
    <property type="entry name" value="alpha/beta-Hydrolases"/>
    <property type="match status" value="1"/>
</dbReference>
<dbReference type="RefSeq" id="WP_066492499.1">
    <property type="nucleotide sequence ID" value="NZ_JADPQA010000006.1"/>
</dbReference>
<keyword evidence="3" id="KW-0378">Hydrolase</keyword>
<dbReference type="EMBL" id="VHIR01000008">
    <property type="protein sequence ID" value="TQE43501.1"/>
    <property type="molecule type" value="Genomic_DNA"/>
</dbReference>
<evidence type="ECO:0000256" key="5">
    <source>
        <dbReference type="SAM" id="SignalP"/>
    </source>
</evidence>
<keyword evidence="2" id="KW-0719">Serine esterase</keyword>
<keyword evidence="4" id="KW-1015">Disulfide bond</keyword>
<gene>
    <name evidence="6" type="ORF">EJK80_06960</name>
</gene>
<evidence type="ECO:0000256" key="4">
    <source>
        <dbReference type="ARBA" id="ARBA00023157"/>
    </source>
</evidence>
<dbReference type="GO" id="GO:0052689">
    <property type="term" value="F:carboxylic ester hydrolase activity"/>
    <property type="evidence" value="ECO:0007669"/>
    <property type="project" value="UniProtKB-KW"/>
</dbReference>
<dbReference type="InterPro" id="IPR029058">
    <property type="entry name" value="AB_hydrolase_fold"/>
</dbReference>
<comment type="caution">
    <text evidence="6">The sequence shown here is derived from an EMBL/GenBank/DDBJ whole genome shotgun (WGS) entry which is preliminary data.</text>
</comment>
<dbReference type="InterPro" id="IPR000675">
    <property type="entry name" value="Cutinase/axe"/>
</dbReference>
<keyword evidence="7" id="KW-1185">Reference proteome</keyword>
<dbReference type="PANTHER" id="PTHR33630:SF9">
    <property type="entry name" value="CUTINASE 4"/>
    <property type="match status" value="1"/>
</dbReference>
<dbReference type="AlphaFoldDB" id="A0A540R6X9"/>
<comment type="similarity">
    <text evidence="1">Belongs to the cutinase family.</text>
</comment>
<dbReference type="Proteomes" id="UP000318080">
    <property type="component" value="Unassembled WGS sequence"/>
</dbReference>
<reference evidence="6 7" key="1">
    <citation type="submission" date="2019-06" db="EMBL/GenBank/DDBJ databases">
        <title>Draft genome of C. phoceense Strain 272.</title>
        <authorList>
            <person name="Pacheco L.G.C."/>
            <person name="Barberis C.M."/>
            <person name="Almuzara M.N."/>
            <person name="Traglia G.M."/>
            <person name="Santos C.S."/>
            <person name="Rocha D.J.P.G."/>
            <person name="Aguiar E.R.G.R."/>
            <person name="Vay C.A."/>
        </authorList>
    </citation>
    <scope>NUCLEOTIDE SEQUENCE [LARGE SCALE GENOMIC DNA]</scope>
    <source>
        <strain evidence="6 7">272</strain>
    </source>
</reference>
<organism evidence="6 7">
    <name type="scientific">Corynebacterium phoceense</name>
    <dbReference type="NCBI Taxonomy" id="1686286"/>
    <lineage>
        <taxon>Bacteria</taxon>
        <taxon>Bacillati</taxon>
        <taxon>Actinomycetota</taxon>
        <taxon>Actinomycetes</taxon>
        <taxon>Mycobacteriales</taxon>
        <taxon>Corynebacteriaceae</taxon>
        <taxon>Corynebacterium</taxon>
    </lineage>
</organism>
<keyword evidence="5" id="KW-0732">Signal</keyword>
<sequence length="306" mass="32226">MFKHISAKFGSLAASAAAALALIAAPATLNVPEAKADVCPAVVVVAARGSGQNSQIYPTWYSAGAPYASNGWEGETIRAMLRTVESRYQATHGGASVMNSVYVLGLTPQDYPATYPAYTVPDVGLPQGIGDVIAILAQYASPVLNTAISAANQFNYSVQTGRKGVMNAINGYERASGCRPKYILTGFSQGAMVLAEHEKELAARGQLAGAVYMGNPMTRKGDPTTVGNTATEGGPLGWTPLNTVTAAGTPNRINYCLPQDGVCDTSVGTLMASRGNGGNHGRYFQWWSQWDNQVADAVGRWIDQAR</sequence>
<name>A0A540R6X9_9CORY</name>
<dbReference type="SMART" id="SM01110">
    <property type="entry name" value="Cutinase"/>
    <property type="match status" value="1"/>
</dbReference>
<dbReference type="GeneID" id="79853628"/>
<accession>A0A540R6X9</accession>
<evidence type="ECO:0000313" key="6">
    <source>
        <dbReference type="EMBL" id="TQE43501.1"/>
    </source>
</evidence>
<evidence type="ECO:0000256" key="3">
    <source>
        <dbReference type="ARBA" id="ARBA00022801"/>
    </source>
</evidence>
<evidence type="ECO:0000256" key="2">
    <source>
        <dbReference type="ARBA" id="ARBA00022487"/>
    </source>
</evidence>
<feature type="chain" id="PRO_5038406485" evidence="5">
    <location>
        <begin position="30"/>
        <end position="306"/>
    </location>
</feature>